<sequence>MVWVPSCGAVLAWHSHEGFLVVWGCLTCKKVSTPLVLCNLLGDSVEIDEVEANVEKDWDEVAEENTVDKVVLVIVKGDVVGVVRLVLLVTFIGGKKVTTKQAKKAKEVDVVCVVGNLVVRGVAVVGVVLVGVLTGMLVEVDVEVGVGVVGGTVVLVVGCGLLGDVLGGIVLVEVAVLMLVDVVEGAVGEVGGVGVVCVVGGAVVECVGTGLLGAVGLVLVVLVVADSVDVVVLDVVAEDEVGDVRVVLLGAVVVGEVVAAIGYKFRLGGGSRDWWSSQGERSTSNLEVRVLGQSRLLGWKGHCSSWREEWPSFDSGRSPAPAPFFSHGGQRRGPESGALGRQPHGSEGAGQGPSHFLGPGVTYRCC</sequence>
<protein>
    <submittedName>
        <fullName evidence="1">Uncharacterized protein</fullName>
    </submittedName>
</protein>
<organism evidence="1 2">
    <name type="scientific">Sphaerodactylus townsendi</name>
    <dbReference type="NCBI Taxonomy" id="933632"/>
    <lineage>
        <taxon>Eukaryota</taxon>
        <taxon>Metazoa</taxon>
        <taxon>Chordata</taxon>
        <taxon>Craniata</taxon>
        <taxon>Vertebrata</taxon>
        <taxon>Euteleostomi</taxon>
        <taxon>Lepidosauria</taxon>
        <taxon>Squamata</taxon>
        <taxon>Bifurcata</taxon>
        <taxon>Gekkota</taxon>
        <taxon>Sphaerodactylidae</taxon>
        <taxon>Sphaerodactylus</taxon>
    </lineage>
</organism>
<accession>A0ACB8G3Y6</accession>
<reference evidence="1" key="1">
    <citation type="submission" date="2021-08" db="EMBL/GenBank/DDBJ databases">
        <title>The first chromosome-level gecko genome reveals the dynamic sex chromosomes of Neotropical dwarf geckos (Sphaerodactylidae: Sphaerodactylus).</title>
        <authorList>
            <person name="Pinto B.J."/>
            <person name="Keating S.E."/>
            <person name="Gamble T."/>
        </authorList>
    </citation>
    <scope>NUCLEOTIDE SEQUENCE</scope>
    <source>
        <strain evidence="1">TG3544</strain>
    </source>
</reference>
<keyword evidence="2" id="KW-1185">Reference proteome</keyword>
<proteinExistence type="predicted"/>
<name>A0ACB8G3Y6_9SAUR</name>
<dbReference type="Proteomes" id="UP000827872">
    <property type="component" value="Linkage Group LG02"/>
</dbReference>
<gene>
    <name evidence="1" type="ORF">K3G42_022790</name>
</gene>
<dbReference type="EMBL" id="CM037615">
    <property type="protein sequence ID" value="KAH8013857.1"/>
    <property type="molecule type" value="Genomic_DNA"/>
</dbReference>
<comment type="caution">
    <text evidence="1">The sequence shown here is derived from an EMBL/GenBank/DDBJ whole genome shotgun (WGS) entry which is preliminary data.</text>
</comment>
<evidence type="ECO:0000313" key="2">
    <source>
        <dbReference type="Proteomes" id="UP000827872"/>
    </source>
</evidence>
<evidence type="ECO:0000313" key="1">
    <source>
        <dbReference type="EMBL" id="KAH8013857.1"/>
    </source>
</evidence>